<dbReference type="EMBL" id="CP150886">
    <property type="protein sequence ID" value="WZB89251.1"/>
    <property type="molecule type" value="Genomic_DNA"/>
</dbReference>
<reference evidence="1 2" key="1">
    <citation type="submission" date="2024-04" db="EMBL/GenBank/DDBJ databases">
        <title>Okeanomitos corallinicola gen. &amp; sp. nov. (Nostocales, Cyanobacteria), a new toxic marine heterocyst-forming cyanobacterium from a coral reef.</title>
        <authorList>
            <person name="Li H."/>
            <person name="Li R."/>
            <person name="Kang J."/>
            <person name="Hii K.S."/>
            <person name="Mohamed H.F."/>
            <person name="Xu X."/>
            <person name="Luo Z."/>
        </authorList>
    </citation>
    <scope>NUCLEOTIDE SEQUENCE [LARGE SCALE GENOMIC DNA]</scope>
    <source>
        <strain evidence="1 2">TIOX110</strain>
    </source>
</reference>
<sequence>MLSNLKTHSKLSKSIVFTLALTGLLTGGINIINNNTSVAIPKTGQTIVAQNQNLLSRNLTSKILKDAAVRSGEKITDVKISQVTPTTFSNLCRFKFGEFCTQEFNPIQGWIVVVKVKGQSWNYHVNQASEIVIDPKISFFNVSQLPRNIANKVFNDAAKRAGVDKSDITLVRSTQKVFGNSCEFKFGEVCTKIYKPVEGWEVVIRVRTESWTYHVNKSGSQMVLDPKIKAVEGAELPKRITEKILSDAYQRTRLETLGIKVVRSVQKTFSNSCVFNFGEVCTQQYDPIEGWEVVVKVQREFWTYHVDKSGSRLVLDPKVVANLQN</sequence>
<accession>A0ABZ2UW84</accession>
<dbReference type="RefSeq" id="WP_353932155.1">
    <property type="nucleotide sequence ID" value="NZ_CP150886.1"/>
</dbReference>
<gene>
    <name evidence="1" type="ORF">WJM97_06100</name>
</gene>
<organism evidence="1 2">
    <name type="scientific">Okeanomitos corallinicola TIOX110</name>
    <dbReference type="NCBI Taxonomy" id="3133117"/>
    <lineage>
        <taxon>Bacteria</taxon>
        <taxon>Bacillati</taxon>
        <taxon>Cyanobacteriota</taxon>
        <taxon>Cyanophyceae</taxon>
        <taxon>Nostocales</taxon>
        <taxon>Aphanizomenonaceae</taxon>
        <taxon>Okeanomitos</taxon>
    </lineage>
</organism>
<proteinExistence type="predicted"/>
<protein>
    <recommendedName>
        <fullName evidence="3">PepSY domain-containing protein</fullName>
    </recommendedName>
</protein>
<evidence type="ECO:0000313" key="2">
    <source>
        <dbReference type="Proteomes" id="UP001483337"/>
    </source>
</evidence>
<evidence type="ECO:0008006" key="3">
    <source>
        <dbReference type="Google" id="ProtNLM"/>
    </source>
</evidence>
<name>A0ABZ2UW84_9CYAN</name>
<evidence type="ECO:0000313" key="1">
    <source>
        <dbReference type="EMBL" id="WZB89251.1"/>
    </source>
</evidence>
<dbReference type="Proteomes" id="UP001483337">
    <property type="component" value="Chromosome"/>
</dbReference>
<keyword evidence="2" id="KW-1185">Reference proteome</keyword>